<organism evidence="8 9">
    <name type="scientific">Caenorhabditis angaria</name>
    <dbReference type="NCBI Taxonomy" id="860376"/>
    <lineage>
        <taxon>Eukaryota</taxon>
        <taxon>Metazoa</taxon>
        <taxon>Ecdysozoa</taxon>
        <taxon>Nematoda</taxon>
        <taxon>Chromadorea</taxon>
        <taxon>Rhabditida</taxon>
        <taxon>Rhabditina</taxon>
        <taxon>Rhabditomorpha</taxon>
        <taxon>Rhabditoidea</taxon>
        <taxon>Rhabditidae</taxon>
        <taxon>Peloderinae</taxon>
        <taxon>Caenorhabditis</taxon>
    </lineage>
</organism>
<dbReference type="GO" id="GO:0007548">
    <property type="term" value="P:sex differentiation"/>
    <property type="evidence" value="ECO:0007669"/>
    <property type="project" value="TreeGrafter"/>
</dbReference>
<feature type="compositionally biased region" description="Polar residues" evidence="6">
    <location>
        <begin position="106"/>
        <end position="126"/>
    </location>
</feature>
<name>A0A9P1I705_9PELO</name>
<dbReference type="Proteomes" id="UP001152747">
    <property type="component" value="Unassembled WGS sequence"/>
</dbReference>
<dbReference type="Pfam" id="PF00751">
    <property type="entry name" value="DM"/>
    <property type="match status" value="1"/>
</dbReference>
<dbReference type="PROSITE" id="PS40000">
    <property type="entry name" value="DM_1"/>
    <property type="match status" value="1"/>
</dbReference>
<dbReference type="PROSITE" id="PS50809">
    <property type="entry name" value="DM_2"/>
    <property type="match status" value="1"/>
</dbReference>
<evidence type="ECO:0000256" key="4">
    <source>
        <dbReference type="ARBA" id="ARBA00023242"/>
    </source>
</evidence>
<keyword evidence="2 5" id="KW-0862">Zinc</keyword>
<dbReference type="GO" id="GO:0005634">
    <property type="term" value="C:nucleus"/>
    <property type="evidence" value="ECO:0007669"/>
    <property type="project" value="UniProtKB-SubCell"/>
</dbReference>
<dbReference type="SUPFAM" id="SSF82927">
    <property type="entry name" value="Cysteine-rich DNA binding domain, (DM domain)"/>
    <property type="match status" value="1"/>
</dbReference>
<evidence type="ECO:0000256" key="2">
    <source>
        <dbReference type="ARBA" id="ARBA00022833"/>
    </source>
</evidence>
<evidence type="ECO:0000256" key="5">
    <source>
        <dbReference type="PROSITE-ProRule" id="PRU00070"/>
    </source>
</evidence>
<dbReference type="InterPro" id="IPR036407">
    <property type="entry name" value="DM_DNA-bd_sf"/>
</dbReference>
<sequence>MSTIPPASLEQILRIRAERNQRTPKCARCRNHGTVSALKGHKRYCRWKDCMCAKCTLIAERQRVMAAQVALRRQQSQEEKDARDLEMLLASNGGSATELLDMLRTEQQPQNLSSSSAPNLISMNNNKQDDEEHQQHNEEGEDSSNNTTTSDEKEEDTVNRSSPSSPSSTSELVGSQTSSCSPVESPAMYRRQQHQQLFQHIPMFNPLMYNRHFMRIPMLPHFAFPPAAPIPQNFSSAASLAAPMPPAPTSTLFQTPPTSNNSPPTTNNTIFPQIFPLDCRQFKTEQHTE</sequence>
<dbReference type="SMART" id="SM00301">
    <property type="entry name" value="DM"/>
    <property type="match status" value="1"/>
</dbReference>
<feature type="domain" description="DM" evidence="7">
    <location>
        <begin position="26"/>
        <end position="73"/>
    </location>
</feature>
<comment type="subcellular location">
    <subcellularLocation>
        <location evidence="5">Nucleus</location>
    </subcellularLocation>
</comment>
<feature type="compositionally biased region" description="Polar residues" evidence="6">
    <location>
        <begin position="171"/>
        <end position="182"/>
    </location>
</feature>
<evidence type="ECO:0000256" key="3">
    <source>
        <dbReference type="ARBA" id="ARBA00023125"/>
    </source>
</evidence>
<dbReference type="Gene3D" id="4.10.1040.10">
    <property type="entry name" value="DM DNA-binding domain"/>
    <property type="match status" value="1"/>
</dbReference>
<dbReference type="FunFam" id="4.10.1040.10:FF:000001">
    <property type="entry name" value="doublesex- and mab-3-related transcription factor 1"/>
    <property type="match status" value="1"/>
</dbReference>
<evidence type="ECO:0000313" key="9">
    <source>
        <dbReference type="Proteomes" id="UP001152747"/>
    </source>
</evidence>
<feature type="region of interest" description="Disordered" evidence="6">
    <location>
        <begin position="106"/>
        <end position="188"/>
    </location>
</feature>
<feature type="compositionally biased region" description="Basic and acidic residues" evidence="6">
    <location>
        <begin position="127"/>
        <end position="138"/>
    </location>
</feature>
<accession>A0A9P1I705</accession>
<evidence type="ECO:0000259" key="7">
    <source>
        <dbReference type="PROSITE" id="PS50809"/>
    </source>
</evidence>
<dbReference type="InterPro" id="IPR026607">
    <property type="entry name" value="DMRT"/>
</dbReference>
<proteinExistence type="predicted"/>
<dbReference type="OrthoDB" id="6162476at2759"/>
<evidence type="ECO:0000313" key="8">
    <source>
        <dbReference type="EMBL" id="CAI5440687.1"/>
    </source>
</evidence>
<feature type="compositionally biased region" description="Low complexity" evidence="6">
    <location>
        <begin position="161"/>
        <end position="170"/>
    </location>
</feature>
<protein>
    <recommendedName>
        <fullName evidence="7">DM domain-containing protein</fullName>
    </recommendedName>
</protein>
<evidence type="ECO:0000256" key="1">
    <source>
        <dbReference type="ARBA" id="ARBA00022723"/>
    </source>
</evidence>
<keyword evidence="4 5" id="KW-0539">Nucleus</keyword>
<keyword evidence="9" id="KW-1185">Reference proteome</keyword>
<comment type="caution">
    <text evidence="8">The sequence shown here is derived from an EMBL/GenBank/DDBJ whole genome shotgun (WGS) entry which is preliminary data.</text>
</comment>
<dbReference type="AlphaFoldDB" id="A0A9P1I705"/>
<gene>
    <name evidence="8" type="ORF">CAMP_LOCUS3324</name>
</gene>
<reference evidence="8" key="1">
    <citation type="submission" date="2022-11" db="EMBL/GenBank/DDBJ databases">
        <authorList>
            <person name="Kikuchi T."/>
        </authorList>
    </citation>
    <scope>NUCLEOTIDE SEQUENCE</scope>
    <source>
        <strain evidence="8">PS1010</strain>
    </source>
</reference>
<dbReference type="EMBL" id="CANHGI010000002">
    <property type="protein sequence ID" value="CAI5440687.1"/>
    <property type="molecule type" value="Genomic_DNA"/>
</dbReference>
<keyword evidence="1 5" id="KW-0479">Metal-binding</keyword>
<dbReference type="PANTHER" id="PTHR12322">
    <property type="entry name" value="DOUBLESEX AND MAB-3 RELATED TRANSCRIPTION FACTOR DMRT"/>
    <property type="match status" value="1"/>
</dbReference>
<keyword evidence="3 5" id="KW-0238">DNA-binding</keyword>
<evidence type="ECO:0000256" key="6">
    <source>
        <dbReference type="SAM" id="MobiDB-lite"/>
    </source>
</evidence>
<dbReference type="InterPro" id="IPR001275">
    <property type="entry name" value="DM_DNA-bd"/>
</dbReference>
<feature type="DNA-binding region" description="DM" evidence="5">
    <location>
        <begin position="26"/>
        <end position="73"/>
    </location>
</feature>
<dbReference type="GO" id="GO:0000981">
    <property type="term" value="F:DNA-binding transcription factor activity, RNA polymerase II-specific"/>
    <property type="evidence" value="ECO:0007669"/>
    <property type="project" value="TreeGrafter"/>
</dbReference>
<dbReference type="PANTHER" id="PTHR12322:SF116">
    <property type="entry name" value="DOUBLESEX-MAB RELATED 99B"/>
    <property type="match status" value="1"/>
</dbReference>
<dbReference type="GO" id="GO:0046872">
    <property type="term" value="F:metal ion binding"/>
    <property type="evidence" value="ECO:0007669"/>
    <property type="project" value="UniProtKB-KW"/>
</dbReference>
<dbReference type="GO" id="GO:0000978">
    <property type="term" value="F:RNA polymerase II cis-regulatory region sequence-specific DNA binding"/>
    <property type="evidence" value="ECO:0007669"/>
    <property type="project" value="TreeGrafter"/>
</dbReference>